<name>A0A0F9GEY5_9ZZZZ</name>
<accession>A0A0F9GEY5</accession>
<organism evidence="1">
    <name type="scientific">marine sediment metagenome</name>
    <dbReference type="NCBI Taxonomy" id="412755"/>
    <lineage>
        <taxon>unclassified sequences</taxon>
        <taxon>metagenomes</taxon>
        <taxon>ecological metagenomes</taxon>
    </lineage>
</organism>
<evidence type="ECO:0000313" key="1">
    <source>
        <dbReference type="EMBL" id="KKL68005.1"/>
    </source>
</evidence>
<dbReference type="EMBL" id="LAZR01026669">
    <property type="protein sequence ID" value="KKL68005.1"/>
    <property type="molecule type" value="Genomic_DNA"/>
</dbReference>
<comment type="caution">
    <text evidence="1">The sequence shown here is derived from an EMBL/GenBank/DDBJ whole genome shotgun (WGS) entry which is preliminary data.</text>
</comment>
<protein>
    <submittedName>
        <fullName evidence="1">Uncharacterized protein</fullName>
    </submittedName>
</protein>
<gene>
    <name evidence="1" type="ORF">LCGC14_2129340</name>
</gene>
<sequence>MMDQGPAFWMWWVSFGFGYVIDVSHQIVWFEKEDDDIQKWIKQNIKGPCHIIKSRREYVFLFRKDAFAFKMRWF</sequence>
<proteinExistence type="predicted"/>
<reference evidence="1" key="1">
    <citation type="journal article" date="2015" name="Nature">
        <title>Complex archaea that bridge the gap between prokaryotes and eukaryotes.</title>
        <authorList>
            <person name="Spang A."/>
            <person name="Saw J.H."/>
            <person name="Jorgensen S.L."/>
            <person name="Zaremba-Niedzwiedzka K."/>
            <person name="Martijn J."/>
            <person name="Lind A.E."/>
            <person name="van Eijk R."/>
            <person name="Schleper C."/>
            <person name="Guy L."/>
            <person name="Ettema T.J."/>
        </authorList>
    </citation>
    <scope>NUCLEOTIDE SEQUENCE</scope>
</reference>
<dbReference type="AlphaFoldDB" id="A0A0F9GEY5"/>